<evidence type="ECO:0000313" key="3">
    <source>
        <dbReference type="Proteomes" id="UP000054925"/>
    </source>
</evidence>
<dbReference type="EMBL" id="FCOL02000002">
    <property type="protein sequence ID" value="SAL16903.1"/>
    <property type="molecule type" value="Genomic_DNA"/>
</dbReference>
<comment type="caution">
    <text evidence="2">The sequence shown here is derived from an EMBL/GenBank/DDBJ whole genome shotgun (WGS) entry which is preliminary data.</text>
</comment>
<sequence length="264" mass="28492">MKHLLLAATALFATAHASAAQSDAELAKQLSNPIAALIQVPFQFNYDTNIGPNRDGDKFYVNFQPVVPMQINADWNVISRTIVPIVSQNDIAPNSGSQTGVGDVLQSVFFSPTTPTANGLIWGVGPAFLLPSGTDPLLSQRKWGAGPTAVALIQANGWTYGMLANHIWSFAGEGSRPGISSTFLQPFVSYTTKDLWTFGLNTESTYDWKHDQWSTPINAFASRLVKFGKQPVSIGGGLRYWAASPDSGPHGWGGRVILTFLLPK</sequence>
<dbReference type="OrthoDB" id="9809066at2"/>
<feature type="chain" id="PRO_5011115654" description="Transporter" evidence="1">
    <location>
        <begin position="20"/>
        <end position="264"/>
    </location>
</feature>
<feature type="signal peptide" evidence="1">
    <location>
        <begin position="1"/>
        <end position="19"/>
    </location>
</feature>
<evidence type="ECO:0000256" key="1">
    <source>
        <dbReference type="SAM" id="SignalP"/>
    </source>
</evidence>
<evidence type="ECO:0008006" key="4">
    <source>
        <dbReference type="Google" id="ProtNLM"/>
    </source>
</evidence>
<name>A0A158FBA9_9BURK</name>
<gene>
    <name evidence="2" type="ORF">AWB67_00455</name>
</gene>
<dbReference type="AlphaFoldDB" id="A0A158FBA9"/>
<protein>
    <recommendedName>
        <fullName evidence="4">Transporter</fullName>
    </recommendedName>
</protein>
<dbReference type="Proteomes" id="UP000054925">
    <property type="component" value="Unassembled WGS sequence"/>
</dbReference>
<dbReference type="RefSeq" id="WP_087654618.1">
    <property type="nucleotide sequence ID" value="NZ_FCOL02000002.1"/>
</dbReference>
<reference evidence="2" key="1">
    <citation type="submission" date="2016-01" db="EMBL/GenBank/DDBJ databases">
        <authorList>
            <person name="Peeters C."/>
        </authorList>
    </citation>
    <scope>NUCLEOTIDE SEQUENCE [LARGE SCALE GENOMIC DNA]</scope>
    <source>
        <strain evidence="2">LMG 22937</strain>
    </source>
</reference>
<keyword evidence="3" id="KW-1185">Reference proteome</keyword>
<evidence type="ECO:0000313" key="2">
    <source>
        <dbReference type="EMBL" id="SAL16903.1"/>
    </source>
</evidence>
<accession>A0A158FBA9</accession>
<keyword evidence="1" id="KW-0732">Signal</keyword>
<proteinExistence type="predicted"/>
<organism evidence="2 3">
    <name type="scientific">Caballeronia terrestris</name>
    <dbReference type="NCBI Taxonomy" id="1226301"/>
    <lineage>
        <taxon>Bacteria</taxon>
        <taxon>Pseudomonadati</taxon>
        <taxon>Pseudomonadota</taxon>
        <taxon>Betaproteobacteria</taxon>
        <taxon>Burkholderiales</taxon>
        <taxon>Burkholderiaceae</taxon>
        <taxon>Caballeronia</taxon>
    </lineage>
</organism>